<gene>
    <name evidence="3" type="ORF">EW026_g4231</name>
</gene>
<evidence type="ECO:0000313" key="4">
    <source>
        <dbReference type="Proteomes" id="UP000309038"/>
    </source>
</evidence>
<dbReference type="AlphaFoldDB" id="A0A4S4KHR7"/>
<feature type="chain" id="PRO_5020513507" evidence="2">
    <location>
        <begin position="22"/>
        <end position="280"/>
    </location>
</feature>
<feature type="transmembrane region" description="Helical" evidence="1">
    <location>
        <begin position="210"/>
        <end position="232"/>
    </location>
</feature>
<keyword evidence="1" id="KW-0812">Transmembrane</keyword>
<reference evidence="3 4" key="1">
    <citation type="submission" date="2019-02" db="EMBL/GenBank/DDBJ databases">
        <title>Genome sequencing of the rare red list fungi Phlebia centrifuga.</title>
        <authorList>
            <person name="Buettner E."/>
            <person name="Kellner H."/>
        </authorList>
    </citation>
    <scope>NUCLEOTIDE SEQUENCE [LARGE SCALE GENOMIC DNA]</scope>
    <source>
        <strain evidence="3 4">DSM 108282</strain>
    </source>
</reference>
<accession>A0A4S4KHR7</accession>
<evidence type="ECO:0000256" key="2">
    <source>
        <dbReference type="SAM" id="SignalP"/>
    </source>
</evidence>
<sequence length="280" mass="30329">MRLSILPIVLAGAGLVQHVTASPIRVVVVTSHQSVSSNSDWGGLRPILAEAPRPAMAAATTTEIMQHHGAERHFCASMRDKAIALSNKFRETFGLPIIDMKPHVAAPSLSPIPAPQDMPNLRIVPYVGAANVARPIDTTPFPSSNAPYRGDLHILPIKPTPFPGGNAPYRGDLHILPVGKPIGHQRRIRGSFLHRVHQALMTLGPWEGRAVAFVLGCGIGVILRMIWVMAIVTVRAIRGRSSEEEDVHDVLVFEADAEDILVPPPQYTDEKVAQAEDVKA</sequence>
<evidence type="ECO:0000313" key="3">
    <source>
        <dbReference type="EMBL" id="THG97858.1"/>
    </source>
</evidence>
<keyword evidence="4" id="KW-1185">Reference proteome</keyword>
<keyword evidence="1" id="KW-1133">Transmembrane helix</keyword>
<protein>
    <submittedName>
        <fullName evidence="3">Uncharacterized protein</fullName>
    </submittedName>
</protein>
<name>A0A4S4KHR7_9APHY</name>
<organism evidence="3 4">
    <name type="scientific">Hermanssonia centrifuga</name>
    <dbReference type="NCBI Taxonomy" id="98765"/>
    <lineage>
        <taxon>Eukaryota</taxon>
        <taxon>Fungi</taxon>
        <taxon>Dikarya</taxon>
        <taxon>Basidiomycota</taxon>
        <taxon>Agaricomycotina</taxon>
        <taxon>Agaricomycetes</taxon>
        <taxon>Polyporales</taxon>
        <taxon>Meruliaceae</taxon>
        <taxon>Hermanssonia</taxon>
    </lineage>
</organism>
<evidence type="ECO:0000256" key="1">
    <source>
        <dbReference type="SAM" id="Phobius"/>
    </source>
</evidence>
<keyword evidence="2" id="KW-0732">Signal</keyword>
<proteinExistence type="predicted"/>
<comment type="caution">
    <text evidence="3">The sequence shown here is derived from an EMBL/GenBank/DDBJ whole genome shotgun (WGS) entry which is preliminary data.</text>
</comment>
<keyword evidence="1" id="KW-0472">Membrane</keyword>
<dbReference type="EMBL" id="SGPJ01000146">
    <property type="protein sequence ID" value="THG97858.1"/>
    <property type="molecule type" value="Genomic_DNA"/>
</dbReference>
<dbReference type="Proteomes" id="UP000309038">
    <property type="component" value="Unassembled WGS sequence"/>
</dbReference>
<feature type="signal peptide" evidence="2">
    <location>
        <begin position="1"/>
        <end position="21"/>
    </location>
</feature>